<dbReference type="InterPro" id="IPR014903">
    <property type="entry name" value="DUF1796"/>
</dbReference>
<proteinExistence type="predicted"/>
<sequence length="204" mass="24228">MKNIISLGIGCGVAIYLEKLKIRQEAYPFDYIWCQNLKNLNHIISDDFKIFLDKSYYIKINQDDPNRIHHKYYNNLKDNFNALFAHHNIFDEKVYKSFERRIERFHGLKSKNNIFVTFIIDYGSNSNNIINEYYNTVSIMKNKGFNSSQFILVIISKGEKSCLKLLEENNIHKIYDFKYKNTYGCGLFEGEDDEIILDFLKKLL</sequence>
<accession>A0A6G6ABG5</accession>
<organism evidence="1">
    <name type="scientific">Borely moumouvirus</name>
    <dbReference type="NCBI Taxonomy" id="2712067"/>
    <lineage>
        <taxon>Viruses</taxon>
        <taxon>Varidnaviria</taxon>
        <taxon>Bamfordvirae</taxon>
        <taxon>Nucleocytoviricota</taxon>
        <taxon>Megaviricetes</taxon>
        <taxon>Imitervirales</taxon>
        <taxon>Mimiviridae</taxon>
        <taxon>Megamimivirinae</taxon>
        <taxon>Moumouvirus</taxon>
    </lineage>
</organism>
<protein>
    <submittedName>
        <fullName evidence="1">Putative papain-like cysteine peptidase</fullName>
    </submittedName>
</protein>
<dbReference type="EMBL" id="MN175499">
    <property type="protein sequence ID" value="QID06174.1"/>
    <property type="molecule type" value="Genomic_DNA"/>
</dbReference>
<evidence type="ECO:0000313" key="1">
    <source>
        <dbReference type="EMBL" id="QID06174.1"/>
    </source>
</evidence>
<reference evidence="1" key="1">
    <citation type="submission" date="2019-07" db="EMBL/GenBank/DDBJ databases">
        <title>The discovery of a new lineage B mimivirus raises questions about particles surface fibrils.</title>
        <authorList>
            <person name="Silva L.K.S."/>
            <person name="Rodrigues R.A.L."/>
            <person name="Andrade A.C.S.P."/>
            <person name="Hikida H."/>
            <person name="Andreani J."/>
            <person name="Levasseur A."/>
            <person name="La Scola B."/>
            <person name="Abrahao J.S."/>
        </authorList>
    </citation>
    <scope>NUCLEOTIDE SEQUENCE</scope>
    <source>
        <strain evidence="1">B60</strain>
    </source>
</reference>
<dbReference type="Pfam" id="PF08795">
    <property type="entry name" value="DUF1796"/>
    <property type="match status" value="1"/>
</dbReference>
<name>A0A6G6ABG5_9VIRU</name>